<feature type="region of interest" description="Disordered" evidence="1">
    <location>
        <begin position="1"/>
        <end position="81"/>
    </location>
</feature>
<feature type="non-terminal residue" evidence="2">
    <location>
        <position position="81"/>
    </location>
</feature>
<name>A0A6J4KVV0_9HYPH</name>
<feature type="compositionally biased region" description="Gly residues" evidence="1">
    <location>
        <begin position="1"/>
        <end position="12"/>
    </location>
</feature>
<dbReference type="EMBL" id="CADCUC010000138">
    <property type="protein sequence ID" value="CAA9315491.1"/>
    <property type="molecule type" value="Genomic_DNA"/>
</dbReference>
<sequence length="81" mass="8383">GGSIQGNRGRGGPADPASPGIALRRTDRRAGAGTPGTLPSRPDRRHRRGERIRARALPGGTHRRGGSQARASAAPSPGFRL</sequence>
<accession>A0A6J4KVV0</accession>
<organism evidence="2">
    <name type="scientific">uncultured Microvirga sp</name>
    <dbReference type="NCBI Taxonomy" id="412392"/>
    <lineage>
        <taxon>Bacteria</taxon>
        <taxon>Pseudomonadati</taxon>
        <taxon>Pseudomonadota</taxon>
        <taxon>Alphaproteobacteria</taxon>
        <taxon>Hyphomicrobiales</taxon>
        <taxon>Methylobacteriaceae</taxon>
        <taxon>Microvirga</taxon>
        <taxon>environmental samples</taxon>
    </lineage>
</organism>
<gene>
    <name evidence="2" type="ORF">AVDCRST_MAG90-729</name>
</gene>
<feature type="compositionally biased region" description="Low complexity" evidence="1">
    <location>
        <begin position="66"/>
        <end position="81"/>
    </location>
</feature>
<protein>
    <submittedName>
        <fullName evidence="2">Uncharacterized protein</fullName>
    </submittedName>
</protein>
<dbReference type="AlphaFoldDB" id="A0A6J4KVV0"/>
<evidence type="ECO:0000313" key="2">
    <source>
        <dbReference type="EMBL" id="CAA9315491.1"/>
    </source>
</evidence>
<feature type="non-terminal residue" evidence="2">
    <location>
        <position position="1"/>
    </location>
</feature>
<evidence type="ECO:0000256" key="1">
    <source>
        <dbReference type="SAM" id="MobiDB-lite"/>
    </source>
</evidence>
<reference evidence="2" key="1">
    <citation type="submission" date="2020-02" db="EMBL/GenBank/DDBJ databases">
        <authorList>
            <person name="Meier V. D."/>
        </authorList>
    </citation>
    <scope>NUCLEOTIDE SEQUENCE</scope>
    <source>
        <strain evidence="2">AVDCRST_MAG90</strain>
    </source>
</reference>
<proteinExistence type="predicted"/>